<protein>
    <submittedName>
        <fullName evidence="3">General stress protein 18</fullName>
        <ecNumber evidence="3">3.2.-.-</ecNumber>
    </submittedName>
</protein>
<sequence length="324" mass="35121">MTRFVLIAGLTLGLTAPQAGHSMGLEGEEPLEVKVGDFVRNGGATGEVKAVKPDGSVEVFVISPQYGTATWRVGEVTYAWMTRSHQLATKYQEVPPELDTRGNDYKISISVPDDAGKTSLSGRRVLIISADGPELPELDIPMGFLESRGAEVDLAGQSWIFDGDPETKVPYRNPPGHIVIAQWLADDICVKADLALRNVDVGKYDAIFIPGGAWNPDMLRTDGDALRVVREARAPGKLIVSLCHGPQVLINADRDGEKKNAVFPACTKITGVANIRVDLENAGFTVLDEPTVYDEECRLLTARDPNDLGPLCEEMGRLLAAERE</sequence>
<accession>A0A518GZ70</accession>
<dbReference type="EMBL" id="CP036426">
    <property type="protein sequence ID" value="QDV33877.1"/>
    <property type="molecule type" value="Genomic_DNA"/>
</dbReference>
<dbReference type="InterPro" id="IPR029062">
    <property type="entry name" value="Class_I_gatase-like"/>
</dbReference>
<keyword evidence="3" id="KW-0326">Glycosidase</keyword>
<evidence type="ECO:0000259" key="2">
    <source>
        <dbReference type="Pfam" id="PF01965"/>
    </source>
</evidence>
<evidence type="ECO:0000313" key="3">
    <source>
        <dbReference type="EMBL" id="QDV33877.1"/>
    </source>
</evidence>
<reference evidence="3 4" key="1">
    <citation type="submission" date="2019-02" db="EMBL/GenBank/DDBJ databases">
        <title>Deep-cultivation of Planctomycetes and their phenomic and genomic characterization uncovers novel biology.</title>
        <authorList>
            <person name="Wiegand S."/>
            <person name="Jogler M."/>
            <person name="Boedeker C."/>
            <person name="Pinto D."/>
            <person name="Vollmers J."/>
            <person name="Rivas-Marin E."/>
            <person name="Kohn T."/>
            <person name="Peeters S.H."/>
            <person name="Heuer A."/>
            <person name="Rast P."/>
            <person name="Oberbeckmann S."/>
            <person name="Bunk B."/>
            <person name="Jeske O."/>
            <person name="Meyerdierks A."/>
            <person name="Storesund J.E."/>
            <person name="Kallscheuer N."/>
            <person name="Luecker S."/>
            <person name="Lage O.M."/>
            <person name="Pohl T."/>
            <person name="Merkel B.J."/>
            <person name="Hornburger P."/>
            <person name="Mueller R.-W."/>
            <person name="Bruemmer F."/>
            <person name="Labrenz M."/>
            <person name="Spormann A.M."/>
            <person name="Op den Camp H."/>
            <person name="Overmann J."/>
            <person name="Amann R."/>
            <person name="Jetten M.S.M."/>
            <person name="Mascher T."/>
            <person name="Medema M.H."/>
            <person name="Devos D.P."/>
            <person name="Kaster A.-K."/>
            <person name="Ovreas L."/>
            <person name="Rohde M."/>
            <person name="Galperin M.Y."/>
            <person name="Jogler C."/>
        </authorList>
    </citation>
    <scope>NUCLEOTIDE SEQUENCE [LARGE SCALE GENOMIC DNA]</scope>
    <source>
        <strain evidence="3 4">ElP</strain>
    </source>
</reference>
<dbReference type="KEGG" id="tpla:ElP_17570"/>
<dbReference type="SUPFAM" id="SSF52317">
    <property type="entry name" value="Class I glutamine amidotransferase-like"/>
    <property type="match status" value="1"/>
</dbReference>
<dbReference type="EC" id="3.2.-.-" evidence="3"/>
<feature type="domain" description="DJ-1/PfpI" evidence="2">
    <location>
        <begin position="123"/>
        <end position="313"/>
    </location>
</feature>
<dbReference type="Gene3D" id="3.40.50.880">
    <property type="match status" value="1"/>
</dbReference>
<dbReference type="InterPro" id="IPR002818">
    <property type="entry name" value="DJ-1/PfpI"/>
</dbReference>
<organism evidence="3 4">
    <name type="scientific">Tautonia plasticadhaerens</name>
    <dbReference type="NCBI Taxonomy" id="2527974"/>
    <lineage>
        <taxon>Bacteria</taxon>
        <taxon>Pseudomonadati</taxon>
        <taxon>Planctomycetota</taxon>
        <taxon>Planctomycetia</taxon>
        <taxon>Isosphaerales</taxon>
        <taxon>Isosphaeraceae</taxon>
        <taxon>Tautonia</taxon>
    </lineage>
</organism>
<proteinExistence type="inferred from homology"/>
<gene>
    <name evidence="3" type="primary">yfkM</name>
    <name evidence="3" type="ORF">ElP_17570</name>
</gene>
<dbReference type="InterPro" id="IPR006286">
    <property type="entry name" value="C56_PfpI-like"/>
</dbReference>
<comment type="similarity">
    <text evidence="1">Belongs to the peptidase C56 family.</text>
</comment>
<evidence type="ECO:0000256" key="1">
    <source>
        <dbReference type="ARBA" id="ARBA00008542"/>
    </source>
</evidence>
<dbReference type="AlphaFoldDB" id="A0A518GZ70"/>
<name>A0A518GZ70_9BACT</name>
<dbReference type="RefSeq" id="WP_197446819.1">
    <property type="nucleotide sequence ID" value="NZ_CP036426.1"/>
</dbReference>
<evidence type="ECO:0000313" key="4">
    <source>
        <dbReference type="Proteomes" id="UP000317835"/>
    </source>
</evidence>
<dbReference type="PANTHER" id="PTHR42733">
    <property type="entry name" value="DJ-1 PROTEIN"/>
    <property type="match status" value="1"/>
</dbReference>
<dbReference type="Pfam" id="PF01965">
    <property type="entry name" value="DJ-1_PfpI"/>
    <property type="match status" value="1"/>
</dbReference>
<dbReference type="Proteomes" id="UP000317835">
    <property type="component" value="Chromosome"/>
</dbReference>
<dbReference type="PANTHER" id="PTHR42733:SF12">
    <property type="entry name" value="PROTEINASE"/>
    <property type="match status" value="1"/>
</dbReference>
<keyword evidence="4" id="KW-1185">Reference proteome</keyword>
<keyword evidence="3" id="KW-0378">Hydrolase</keyword>
<dbReference type="GO" id="GO:0016798">
    <property type="term" value="F:hydrolase activity, acting on glycosyl bonds"/>
    <property type="evidence" value="ECO:0007669"/>
    <property type="project" value="UniProtKB-KW"/>
</dbReference>